<name>A0A0B9A098_9SPHN</name>
<accession>A0A0B9A098</accession>
<dbReference type="EMBL" id="JRVC01000003">
    <property type="protein sequence ID" value="KHS48774.1"/>
    <property type="molecule type" value="Genomic_DNA"/>
</dbReference>
<gene>
    <name evidence="1" type="ORF">NJ75_00857</name>
</gene>
<proteinExistence type="predicted"/>
<sequence>MKDHDNARTLAFAAANFRSAWTVELLCLLQAEPERTWPFADIVTAMRASELVVQQGIDALVGAGLVVSDAAGAVRYAAPASLEDTVEQVIRLYKSAPDKVRRAIVRANSPSMVAFADAFRLRDEK</sequence>
<dbReference type="RefSeq" id="WP_039331751.1">
    <property type="nucleotide sequence ID" value="NZ_JRVC01000003.1"/>
</dbReference>
<organism evidence="1 2">
    <name type="scientific">Novosphingobium subterraneum</name>
    <dbReference type="NCBI Taxonomy" id="48936"/>
    <lineage>
        <taxon>Bacteria</taxon>
        <taxon>Pseudomonadati</taxon>
        <taxon>Pseudomonadota</taxon>
        <taxon>Alphaproteobacteria</taxon>
        <taxon>Sphingomonadales</taxon>
        <taxon>Sphingomonadaceae</taxon>
        <taxon>Novosphingobium</taxon>
    </lineage>
</organism>
<dbReference type="Proteomes" id="UP000031338">
    <property type="component" value="Unassembled WGS sequence"/>
</dbReference>
<protein>
    <recommendedName>
        <fullName evidence="3">Transcriptional regulator</fullName>
    </recommendedName>
</protein>
<reference evidence="1 2" key="1">
    <citation type="submission" date="2014-10" db="EMBL/GenBank/DDBJ databases">
        <title>Draft genome sequence of Novosphingobium subterraneum DSM 12447.</title>
        <authorList>
            <person name="Gan H.M."/>
            <person name="Gan H.Y."/>
            <person name="Savka M.A."/>
        </authorList>
    </citation>
    <scope>NUCLEOTIDE SEQUENCE [LARGE SCALE GENOMIC DNA]</scope>
    <source>
        <strain evidence="1 2">DSM 12447</strain>
    </source>
</reference>
<evidence type="ECO:0000313" key="1">
    <source>
        <dbReference type="EMBL" id="KHS48774.1"/>
    </source>
</evidence>
<comment type="caution">
    <text evidence="1">The sequence shown here is derived from an EMBL/GenBank/DDBJ whole genome shotgun (WGS) entry which is preliminary data.</text>
</comment>
<keyword evidence="2" id="KW-1185">Reference proteome</keyword>
<dbReference type="PATRIC" id="fig|48936.3.peg.868"/>
<dbReference type="STRING" id="48936.NJ75_00857"/>
<evidence type="ECO:0008006" key="3">
    <source>
        <dbReference type="Google" id="ProtNLM"/>
    </source>
</evidence>
<dbReference type="AlphaFoldDB" id="A0A0B9A098"/>
<evidence type="ECO:0000313" key="2">
    <source>
        <dbReference type="Proteomes" id="UP000031338"/>
    </source>
</evidence>